<dbReference type="AlphaFoldDB" id="A0A3N6PNZ7"/>
<proteinExistence type="predicted"/>
<gene>
    <name evidence="1" type="ORF">D5R40_21415</name>
</gene>
<dbReference type="OrthoDB" id="9758243at2"/>
<sequence length="78" mass="9047">MEFKHYLQELDKNLEKGSERTHYPALKNLIEGAMLGINANIEETGNQAGIPDFKVRKNIEEGDRRQETGDRRKITWGF</sequence>
<protein>
    <submittedName>
        <fullName evidence="1">Uncharacterized protein</fullName>
    </submittedName>
</protein>
<dbReference type="RefSeq" id="WP_124144104.1">
    <property type="nucleotide sequence ID" value="NZ_CAWOKI010000386.1"/>
</dbReference>
<name>A0A3N6PNZ7_9CYAN</name>
<keyword evidence="2" id="KW-1185">Reference proteome</keyword>
<comment type="caution">
    <text evidence="1">The sequence shown here is derived from an EMBL/GenBank/DDBJ whole genome shotgun (WGS) entry which is preliminary data.</text>
</comment>
<dbReference type="Proteomes" id="UP000269154">
    <property type="component" value="Unassembled WGS sequence"/>
</dbReference>
<organism evidence="1 2">
    <name type="scientific">Okeania hirsuta</name>
    <dbReference type="NCBI Taxonomy" id="1458930"/>
    <lineage>
        <taxon>Bacteria</taxon>
        <taxon>Bacillati</taxon>
        <taxon>Cyanobacteriota</taxon>
        <taxon>Cyanophyceae</taxon>
        <taxon>Oscillatoriophycideae</taxon>
        <taxon>Oscillatoriales</taxon>
        <taxon>Microcoleaceae</taxon>
        <taxon>Okeania</taxon>
    </lineage>
</organism>
<evidence type="ECO:0000313" key="1">
    <source>
        <dbReference type="EMBL" id="RQH33507.1"/>
    </source>
</evidence>
<reference evidence="1 2" key="1">
    <citation type="journal article" date="2018" name="ACS Chem. Biol.">
        <title>Ketoreductase domain dysfunction expands chemodiversity: malyngamide biosynthesis in the cyanobacterium Okeania hirsuta.</title>
        <authorList>
            <person name="Moss N.A."/>
            <person name="Leao T."/>
            <person name="Rankin M."/>
            <person name="McCullough T.M."/>
            <person name="Qu P."/>
            <person name="Korobeynikov A."/>
            <person name="Smith J.L."/>
            <person name="Gerwick L."/>
            <person name="Gerwick W.H."/>
        </authorList>
    </citation>
    <scope>NUCLEOTIDE SEQUENCE [LARGE SCALE GENOMIC DNA]</scope>
    <source>
        <strain evidence="1 2">PAB10Feb10-1</strain>
    </source>
</reference>
<evidence type="ECO:0000313" key="2">
    <source>
        <dbReference type="Proteomes" id="UP000269154"/>
    </source>
</evidence>
<dbReference type="EMBL" id="RCBY01000142">
    <property type="protein sequence ID" value="RQH33507.1"/>
    <property type="molecule type" value="Genomic_DNA"/>
</dbReference>
<accession>A0A3N6PNZ7</accession>